<dbReference type="EMBL" id="ABEU02000003">
    <property type="protein sequence ID" value="PNR57801.1"/>
    <property type="molecule type" value="Genomic_DNA"/>
</dbReference>
<name>A9S4I4_PHYPA</name>
<dbReference type="OrthoDB" id="1894652at2759"/>
<feature type="region of interest" description="Disordered" evidence="9">
    <location>
        <begin position="282"/>
        <end position="309"/>
    </location>
</feature>
<dbReference type="EnsemblPlants" id="Pp3c3_22280V3.2">
    <property type="protein sequence ID" value="Pp3c3_22280V3.2"/>
    <property type="gene ID" value="Pp3c3_22280"/>
</dbReference>
<evidence type="ECO:0000256" key="10">
    <source>
        <dbReference type="SAM" id="SignalP"/>
    </source>
</evidence>
<dbReference type="CDD" id="cd22209">
    <property type="entry name" value="EMC10"/>
    <property type="match status" value="1"/>
</dbReference>
<keyword evidence="6" id="KW-0256">Endoplasmic reticulum</keyword>
<comment type="subcellular location">
    <subcellularLocation>
        <location evidence="1">Endoplasmic reticulum membrane</location>
        <topology evidence="1">Single-pass type I membrane protein</topology>
    </subcellularLocation>
</comment>
<dbReference type="HOGENOM" id="CLU_065716_2_0_1"/>
<reference evidence="12" key="3">
    <citation type="submission" date="2020-12" db="UniProtKB">
        <authorList>
            <consortium name="EnsemblPlants"/>
        </authorList>
    </citation>
    <scope>IDENTIFICATION</scope>
</reference>
<keyword evidence="8" id="KW-0472">Membrane</keyword>
<evidence type="ECO:0000313" key="11">
    <source>
        <dbReference type="EMBL" id="PNR57801.1"/>
    </source>
</evidence>
<dbReference type="Gramene" id="Pp3c3_22280V3.1">
    <property type="protein sequence ID" value="Pp3c3_22280V3.1"/>
    <property type="gene ID" value="Pp3c3_22280"/>
</dbReference>
<evidence type="ECO:0000313" key="12">
    <source>
        <dbReference type="EnsemblPlants" id="Pp3c3_22280V3.1"/>
    </source>
</evidence>
<proteinExistence type="inferred from homology"/>
<dbReference type="Pfam" id="PF21203">
    <property type="entry name" value="ECM10"/>
    <property type="match status" value="1"/>
</dbReference>
<evidence type="ECO:0000256" key="1">
    <source>
        <dbReference type="ARBA" id="ARBA00004115"/>
    </source>
</evidence>
<feature type="signal peptide" evidence="10">
    <location>
        <begin position="1"/>
        <end position="22"/>
    </location>
</feature>
<evidence type="ECO:0000256" key="8">
    <source>
        <dbReference type="ARBA" id="ARBA00023136"/>
    </source>
</evidence>
<dbReference type="STRING" id="3218.A9S4I4"/>
<sequence length="309" mass="34225">MAVERLLLSVLLLAAIACSSFGVTGFQSDELPEDAEEWGLVGESAPIVKPKINIVEKVEPEYTEYGEKIVRPSAATAGTKKITFPLEHSLGDGKFEQIGTFSALLRTTALGHQEIKKLRLERNKLSKVQKRQFEELVRNDGFYTIRLPADLIKPRHKFVLASVKGRCLTAAKLKERFDFFLDRGNLIGVSYSAVGACSYPRPLVLPEDWTFASDPLIFHKGSEQAPRLVPMFQESATQRPGEKVTEEEGTKEKTFWQKYWMYIVPFGLIVVNALSQLANLPEEPTAGQTGPAITGTQRTGGSGGGRARR</sequence>
<reference evidence="11 13" key="2">
    <citation type="journal article" date="2018" name="Plant J.">
        <title>The Physcomitrella patens chromosome-scale assembly reveals moss genome structure and evolution.</title>
        <authorList>
            <person name="Lang D."/>
            <person name="Ullrich K.K."/>
            <person name="Murat F."/>
            <person name="Fuchs J."/>
            <person name="Jenkins J."/>
            <person name="Haas F.B."/>
            <person name="Piednoel M."/>
            <person name="Gundlach H."/>
            <person name="Van Bel M."/>
            <person name="Meyberg R."/>
            <person name="Vives C."/>
            <person name="Morata J."/>
            <person name="Symeonidi A."/>
            <person name="Hiss M."/>
            <person name="Muchero W."/>
            <person name="Kamisugi Y."/>
            <person name="Saleh O."/>
            <person name="Blanc G."/>
            <person name="Decker E.L."/>
            <person name="van Gessel N."/>
            <person name="Grimwood J."/>
            <person name="Hayes R.D."/>
            <person name="Graham S.W."/>
            <person name="Gunter L.E."/>
            <person name="McDaniel S.F."/>
            <person name="Hoernstein S.N.W."/>
            <person name="Larsson A."/>
            <person name="Li F.W."/>
            <person name="Perroud P.F."/>
            <person name="Phillips J."/>
            <person name="Ranjan P."/>
            <person name="Rokshar D.S."/>
            <person name="Rothfels C.J."/>
            <person name="Schneider L."/>
            <person name="Shu S."/>
            <person name="Stevenson D.W."/>
            <person name="Thummler F."/>
            <person name="Tillich M."/>
            <person name="Villarreal Aguilar J.C."/>
            <person name="Widiez T."/>
            <person name="Wong G.K."/>
            <person name="Wymore A."/>
            <person name="Zhang Y."/>
            <person name="Zimmer A.D."/>
            <person name="Quatrano R.S."/>
            <person name="Mayer K.F.X."/>
            <person name="Goodstein D."/>
            <person name="Casacuberta J.M."/>
            <person name="Vandepoele K."/>
            <person name="Reski R."/>
            <person name="Cuming A.C."/>
            <person name="Tuskan G.A."/>
            <person name="Maumus F."/>
            <person name="Salse J."/>
            <person name="Schmutz J."/>
            <person name="Rensing S.A."/>
        </authorList>
    </citation>
    <scope>NUCLEOTIDE SEQUENCE [LARGE SCALE GENOMIC DNA]</scope>
    <source>
        <strain evidence="12 13">cv. Gransden 2004</strain>
    </source>
</reference>
<evidence type="ECO:0000256" key="9">
    <source>
        <dbReference type="SAM" id="MobiDB-lite"/>
    </source>
</evidence>
<dbReference type="Gramene" id="Pp3c3_22280V3.2">
    <property type="protein sequence ID" value="Pp3c3_22280V3.2"/>
    <property type="gene ID" value="Pp3c3_22280"/>
</dbReference>
<dbReference type="PANTHER" id="PTHR21397">
    <property type="entry name" value="CHROMATIN COMPLEXES SUBUNIT BAP18-RELATED"/>
    <property type="match status" value="1"/>
</dbReference>
<dbReference type="AlphaFoldDB" id="A9S4I4"/>
<dbReference type="EnsemblPlants" id="Pp3c3_22280V3.1">
    <property type="protein sequence ID" value="Pp3c3_22280V3.1"/>
    <property type="gene ID" value="Pp3c3_22280"/>
</dbReference>
<evidence type="ECO:0000256" key="5">
    <source>
        <dbReference type="ARBA" id="ARBA00022729"/>
    </source>
</evidence>
<evidence type="ECO:0000256" key="4">
    <source>
        <dbReference type="ARBA" id="ARBA00022692"/>
    </source>
</evidence>
<dbReference type="GO" id="GO:0005789">
    <property type="term" value="C:endoplasmic reticulum membrane"/>
    <property type="evidence" value="ECO:0007669"/>
    <property type="project" value="UniProtKB-SubCell"/>
</dbReference>
<evidence type="ECO:0000256" key="7">
    <source>
        <dbReference type="ARBA" id="ARBA00022989"/>
    </source>
</evidence>
<feature type="compositionally biased region" description="Gly residues" evidence="9">
    <location>
        <begin position="298"/>
        <end position="309"/>
    </location>
</feature>
<keyword evidence="13" id="KW-1185">Reference proteome</keyword>
<accession>A9S4I4</accession>
<evidence type="ECO:0000256" key="6">
    <source>
        <dbReference type="ARBA" id="ARBA00022824"/>
    </source>
</evidence>
<evidence type="ECO:0000313" key="13">
    <source>
        <dbReference type="Proteomes" id="UP000006727"/>
    </source>
</evidence>
<feature type="chain" id="PRO_5014297828" description="ER membrane protein complex subunit 10" evidence="10">
    <location>
        <begin position="23"/>
        <end position="309"/>
    </location>
</feature>
<evidence type="ECO:0000256" key="3">
    <source>
        <dbReference type="ARBA" id="ARBA00020105"/>
    </source>
</evidence>
<keyword evidence="4" id="KW-0812">Transmembrane</keyword>
<dbReference type="PANTHER" id="PTHR21397:SF4">
    <property type="entry name" value="ER MEMBRANE PROTEIN COMPLEX SUBUNIT 10"/>
    <property type="match status" value="1"/>
</dbReference>
<dbReference type="Proteomes" id="UP000006727">
    <property type="component" value="Chromosome 3"/>
</dbReference>
<keyword evidence="5 10" id="KW-0732">Signal</keyword>
<gene>
    <name evidence="12" type="primary">LOC112279282</name>
    <name evidence="11" type="ORF">PHYPA_004795</name>
</gene>
<dbReference type="RefSeq" id="XP_024369323.1">
    <property type="nucleotide sequence ID" value="XM_024513555.2"/>
</dbReference>
<dbReference type="eggNOG" id="KOG4827">
    <property type="taxonomic scope" value="Eukaryota"/>
</dbReference>
<reference evidence="11 13" key="1">
    <citation type="journal article" date="2008" name="Science">
        <title>The Physcomitrella genome reveals evolutionary insights into the conquest of land by plants.</title>
        <authorList>
            <person name="Rensing S."/>
            <person name="Lang D."/>
            <person name="Zimmer A."/>
            <person name="Terry A."/>
            <person name="Salamov A."/>
            <person name="Shapiro H."/>
            <person name="Nishiyama T."/>
            <person name="Perroud P.-F."/>
            <person name="Lindquist E."/>
            <person name="Kamisugi Y."/>
            <person name="Tanahashi T."/>
            <person name="Sakakibara K."/>
            <person name="Fujita T."/>
            <person name="Oishi K."/>
            <person name="Shin-I T."/>
            <person name="Kuroki Y."/>
            <person name="Toyoda A."/>
            <person name="Suzuki Y."/>
            <person name="Hashimoto A."/>
            <person name="Yamaguchi K."/>
            <person name="Sugano A."/>
            <person name="Kohara Y."/>
            <person name="Fujiyama A."/>
            <person name="Anterola A."/>
            <person name="Aoki S."/>
            <person name="Ashton N."/>
            <person name="Barbazuk W.B."/>
            <person name="Barker E."/>
            <person name="Bennetzen J."/>
            <person name="Bezanilla M."/>
            <person name="Blankenship R."/>
            <person name="Cho S.H."/>
            <person name="Dutcher S."/>
            <person name="Estelle M."/>
            <person name="Fawcett J.A."/>
            <person name="Gundlach H."/>
            <person name="Hanada K."/>
            <person name="Heyl A."/>
            <person name="Hicks K.A."/>
            <person name="Hugh J."/>
            <person name="Lohr M."/>
            <person name="Mayer K."/>
            <person name="Melkozernov A."/>
            <person name="Murata T."/>
            <person name="Nelson D."/>
            <person name="Pils B."/>
            <person name="Prigge M."/>
            <person name="Reiss B."/>
            <person name="Renner T."/>
            <person name="Rombauts S."/>
            <person name="Rushton P."/>
            <person name="Sanderfoot A."/>
            <person name="Schween G."/>
            <person name="Shiu S.-H."/>
            <person name="Stueber K."/>
            <person name="Theodoulou F.L."/>
            <person name="Tu H."/>
            <person name="Van de Peer Y."/>
            <person name="Verrier P.J."/>
            <person name="Waters E."/>
            <person name="Wood A."/>
            <person name="Yang L."/>
            <person name="Cove D."/>
            <person name="Cuming A."/>
            <person name="Hasebe M."/>
            <person name="Lucas S."/>
            <person name="Mishler D.B."/>
            <person name="Reski R."/>
            <person name="Grigoriev I."/>
            <person name="Quatrano R.S."/>
            <person name="Boore J.L."/>
        </authorList>
    </citation>
    <scope>NUCLEOTIDE SEQUENCE [LARGE SCALE GENOMIC DNA]</scope>
    <source>
        <strain evidence="12 13">cv. Gransden 2004</strain>
    </source>
</reference>
<dbReference type="PROSITE" id="PS51257">
    <property type="entry name" value="PROKAR_LIPOPROTEIN"/>
    <property type="match status" value="1"/>
</dbReference>
<evidence type="ECO:0000256" key="2">
    <source>
        <dbReference type="ARBA" id="ARBA00007695"/>
    </source>
</evidence>
<protein>
    <recommendedName>
        <fullName evidence="3">ER membrane protein complex subunit 10</fullName>
    </recommendedName>
</protein>
<dbReference type="OMA" id="AKYWMYM"/>
<dbReference type="PaxDb" id="3218-PP1S47_175V6.1"/>
<dbReference type="GeneID" id="112279282"/>
<organism evidence="11">
    <name type="scientific">Physcomitrium patens</name>
    <name type="common">Spreading-leaved earth moss</name>
    <name type="synonym">Physcomitrella patens</name>
    <dbReference type="NCBI Taxonomy" id="3218"/>
    <lineage>
        <taxon>Eukaryota</taxon>
        <taxon>Viridiplantae</taxon>
        <taxon>Streptophyta</taxon>
        <taxon>Embryophyta</taxon>
        <taxon>Bryophyta</taxon>
        <taxon>Bryophytina</taxon>
        <taxon>Bryopsida</taxon>
        <taxon>Funariidae</taxon>
        <taxon>Funariales</taxon>
        <taxon>Funariaceae</taxon>
        <taxon>Physcomitrium</taxon>
    </lineage>
</organism>
<keyword evidence="7" id="KW-1133">Transmembrane helix</keyword>
<comment type="similarity">
    <text evidence="2">Belongs to the EMC10 family.</text>
</comment>